<evidence type="ECO:0000313" key="2">
    <source>
        <dbReference type="EMBL" id="HGC42207.1"/>
    </source>
</evidence>
<dbReference type="SUPFAM" id="SSF53448">
    <property type="entry name" value="Nucleotide-diphospho-sugar transferases"/>
    <property type="match status" value="1"/>
</dbReference>
<dbReference type="EMBL" id="DTQM01000062">
    <property type="protein sequence ID" value="HGC42207.1"/>
    <property type="molecule type" value="Genomic_DNA"/>
</dbReference>
<name>A0A8J4M5F3_9PROT</name>
<dbReference type="PANTHER" id="PTHR41244">
    <property type="entry name" value="RHAMNAN SYNTHESIS F"/>
    <property type="match status" value="1"/>
</dbReference>
<accession>A0A8J4M5F3</accession>
<protein>
    <submittedName>
        <fullName evidence="2">Glycosyltransferase</fullName>
    </submittedName>
</protein>
<dbReference type="SUPFAM" id="SSF53756">
    <property type="entry name" value="UDP-Glycosyltransferase/glycogen phosphorylase"/>
    <property type="match status" value="1"/>
</dbReference>
<dbReference type="Gene3D" id="3.40.50.2000">
    <property type="entry name" value="Glycogen Phosphorylase B"/>
    <property type="match status" value="2"/>
</dbReference>
<proteinExistence type="predicted"/>
<reference evidence="2" key="1">
    <citation type="journal article" date="2020" name="mSystems">
        <title>Genome- and Community-Level Interaction Insights into Carbon Utilization and Element Cycling Functions of Hydrothermarchaeota in Hydrothermal Sediment.</title>
        <authorList>
            <person name="Zhou Z."/>
            <person name="Liu Y."/>
            <person name="Xu W."/>
            <person name="Pan J."/>
            <person name="Luo Z.H."/>
            <person name="Li M."/>
        </authorList>
    </citation>
    <scope>NUCLEOTIDE SEQUENCE</scope>
    <source>
        <strain evidence="2">SpSt-997</strain>
    </source>
</reference>
<dbReference type="Pfam" id="PF14307">
    <property type="entry name" value="Glyco_tran_WbsX"/>
    <property type="match status" value="1"/>
</dbReference>
<evidence type="ECO:0000259" key="1">
    <source>
        <dbReference type="Pfam" id="PF00535"/>
    </source>
</evidence>
<sequence>MSPADFSPLAADAARLHEATALAELQRSGLFDAHHYRSENPDVAERGLDPLLHYHRHGWREGRRPNPYFDPAFYLAENLDARTAGIDPLLHYHTIGEAEGRRPILIFDPAWYRARWNVPPEEGALAHFLARRRSGETSPIAEFDSRWYLETYPDVAAAGMDPVEHYMVQGFRENRNPSAGFDGRFYRQRYLRGDPEANPLLHYLRHRDEPGIHPTPPGDETSLPREMRRNTRPGPFFEEVQPIPAGLAPLARVLAFYLPQFHACAENDAWWGKGFTEWTNLHRALPRFSGHYQPRIPRDLGHYTLEGSAVLRRQIALAKGAGLGGFVFYYYWFNRRRLLDRPVEALLADQTLDFPFCLMWANENWTRRWDGMEREVLIAQDYREADEGALIASFARHFADPRYIRLAGRPLLFIYRAAQIPGGAATIARWRALFQSAHGENPLLVMAQSFGEEDPRPLGLDGAVEFPPHKLTAGLTPINPKLDLFDTDFTAEVYDYEALAKNSLAAPPPDFPLIKTAIPGWDNDARREGQGLVVQGATPARYQAWLERLIEAARARPFAGTALVCVNAWNEWTEAAYLEPDVHFGAAFLNATGRAIAGLAQPSTPTALVLVGHDALSHGAQHLLLHLGRYLARVCGVQLTFLLGESGPLEGEYGKVAPILITRDEASFAAALRGLYHGKGVRRAIVNTAAAAAHCPELVRQGITPILLIHELPQLIREKQLQEAAKAAVRVAHQVVFPAAFVRDRFATLAPLPPERARILPQGLYQDIRFSPEARRRLRRGLGLGPEAVLAVAVGYGDLRKGFDLFLQVWRALRRRGRHVHLAWLGRVDRQIATYLDPEIAAAKVSLTAHFPGFCDNVAEWLSAADALLLPSREDPYPSVMLEAAAAGLPIIAFAGSGGAAEFITARAAGEVVPFADADAMARALVARTRALPSRAERLRRAAAAAQASPFGDYAEALLQLACPELLGISVVVPNYDYGRFLPARLAAIFSQTYPVREVILLDDASRDDSIAIAEATAAAWQRDLRIVRAGENSGSVFAQWRRAAELARGDFLWIAEADDSAEPRFLERLAAALAAAPDPILGFTDSAAIDAADRVLWPHYRAYYAASAGPGALAADDVFTADGFARRFLAERNLILNASAVVWRRTALLGALARADDLADYRLAGDWRLYLEALAGAAGGSVAYVAAALNRHRRHDASVTAGTPRRRHLAEIRALHRLAARRLGGGKILRARQEAVLRDIAEALGGKGQGSVEE</sequence>
<dbReference type="Gene3D" id="3.90.550.10">
    <property type="entry name" value="Spore Coat Polysaccharide Biosynthesis Protein SpsA, Chain A"/>
    <property type="match status" value="1"/>
</dbReference>
<dbReference type="Gene3D" id="3.20.20.80">
    <property type="entry name" value="Glycosidases"/>
    <property type="match status" value="1"/>
</dbReference>
<dbReference type="InterPro" id="IPR001173">
    <property type="entry name" value="Glyco_trans_2-like"/>
</dbReference>
<dbReference type="CDD" id="cd03801">
    <property type="entry name" value="GT4_PimA-like"/>
    <property type="match status" value="1"/>
</dbReference>
<dbReference type="PANTHER" id="PTHR41244:SF1">
    <property type="entry name" value="GLYCOSYLTRANSFERASE"/>
    <property type="match status" value="1"/>
</dbReference>
<feature type="domain" description="Glycosyltransferase 2-like" evidence="1">
    <location>
        <begin position="970"/>
        <end position="1079"/>
    </location>
</feature>
<organism evidence="2">
    <name type="scientific">Acidicaldus sp</name>
    <dbReference type="NCBI Taxonomy" id="1872105"/>
    <lineage>
        <taxon>Bacteria</taxon>
        <taxon>Pseudomonadati</taxon>
        <taxon>Pseudomonadota</taxon>
        <taxon>Alphaproteobacteria</taxon>
        <taxon>Acetobacterales</taxon>
        <taxon>Acetobacteraceae</taxon>
        <taxon>Acidicaldus</taxon>
    </lineage>
</organism>
<dbReference type="CDD" id="cd11579">
    <property type="entry name" value="Glyco_tran_WbsX"/>
    <property type="match status" value="1"/>
</dbReference>
<dbReference type="InterPro" id="IPR032719">
    <property type="entry name" value="WbsX"/>
</dbReference>
<dbReference type="Pfam" id="PF00535">
    <property type="entry name" value="Glycos_transf_2"/>
    <property type="match status" value="1"/>
</dbReference>
<comment type="caution">
    <text evidence="2">The sequence shown here is derived from an EMBL/GenBank/DDBJ whole genome shotgun (WGS) entry which is preliminary data.</text>
</comment>
<dbReference type="Pfam" id="PF13692">
    <property type="entry name" value="Glyco_trans_1_4"/>
    <property type="match status" value="1"/>
</dbReference>
<dbReference type="AlphaFoldDB" id="A0A8J4M5F3"/>
<dbReference type="InterPro" id="IPR029044">
    <property type="entry name" value="Nucleotide-diphossugar_trans"/>
</dbReference>
<gene>
    <name evidence="2" type="ORF">ENY07_03150</name>
</gene>